<evidence type="ECO:0000313" key="13">
    <source>
        <dbReference type="EMBL" id="PLN76295.1"/>
    </source>
</evidence>
<feature type="compositionally biased region" description="Polar residues" evidence="11">
    <location>
        <begin position="1096"/>
        <end position="1112"/>
    </location>
</feature>
<dbReference type="Gene3D" id="3.30.70.100">
    <property type="match status" value="4"/>
</dbReference>
<dbReference type="Gene3D" id="3.40.1110.10">
    <property type="entry name" value="Calcium-transporting ATPase, cytoplasmic domain N"/>
    <property type="match status" value="1"/>
</dbReference>
<evidence type="ECO:0000256" key="8">
    <source>
        <dbReference type="ARBA" id="ARBA00022989"/>
    </source>
</evidence>
<evidence type="ECO:0000256" key="3">
    <source>
        <dbReference type="ARBA" id="ARBA00022692"/>
    </source>
</evidence>
<dbReference type="PROSITE" id="PS50846">
    <property type="entry name" value="HMA_2"/>
    <property type="match status" value="2"/>
</dbReference>
<dbReference type="Gene3D" id="3.40.50.1000">
    <property type="entry name" value="HAD superfamily/HAD-like"/>
    <property type="match status" value="1"/>
</dbReference>
<name>A0A2J5HH43_9EURO</name>
<dbReference type="InterPro" id="IPR017969">
    <property type="entry name" value="Heavy-metal-associated_CS"/>
</dbReference>
<evidence type="ECO:0000256" key="10">
    <source>
        <dbReference type="RuleBase" id="RU362081"/>
    </source>
</evidence>
<feature type="transmembrane region" description="Helical" evidence="10">
    <location>
        <begin position="466"/>
        <end position="491"/>
    </location>
</feature>
<feature type="region of interest" description="Disordered" evidence="11">
    <location>
        <begin position="994"/>
        <end position="1013"/>
    </location>
</feature>
<dbReference type="SFLD" id="SFLDS00003">
    <property type="entry name" value="Haloacid_Dehalogenase"/>
    <property type="match status" value="1"/>
</dbReference>
<dbReference type="Pfam" id="PF00702">
    <property type="entry name" value="Hydrolase"/>
    <property type="match status" value="1"/>
</dbReference>
<dbReference type="InterPro" id="IPR036163">
    <property type="entry name" value="HMA_dom_sf"/>
</dbReference>
<evidence type="ECO:0000256" key="5">
    <source>
        <dbReference type="ARBA" id="ARBA00022741"/>
    </source>
</evidence>
<evidence type="ECO:0000256" key="7">
    <source>
        <dbReference type="ARBA" id="ARBA00022967"/>
    </source>
</evidence>
<dbReference type="PROSITE" id="PS01047">
    <property type="entry name" value="HMA_1"/>
    <property type="match status" value="2"/>
</dbReference>
<dbReference type="SUPFAM" id="SSF81665">
    <property type="entry name" value="Calcium ATPase, transmembrane domain M"/>
    <property type="match status" value="1"/>
</dbReference>
<dbReference type="GO" id="GO:0055070">
    <property type="term" value="P:copper ion homeostasis"/>
    <property type="evidence" value="ECO:0007669"/>
    <property type="project" value="TreeGrafter"/>
</dbReference>
<dbReference type="OrthoDB" id="432719at2759"/>
<dbReference type="NCBIfam" id="TIGR01494">
    <property type="entry name" value="ATPase_P-type"/>
    <property type="match status" value="2"/>
</dbReference>
<dbReference type="SUPFAM" id="SSF81653">
    <property type="entry name" value="Calcium ATPase, transduction domain A"/>
    <property type="match status" value="1"/>
</dbReference>
<feature type="compositionally biased region" description="Low complexity" evidence="11">
    <location>
        <begin position="186"/>
        <end position="197"/>
    </location>
</feature>
<gene>
    <name evidence="13" type="ORF">BDW42DRAFT_179095</name>
</gene>
<feature type="transmembrane region" description="Helical" evidence="10">
    <location>
        <begin position="1184"/>
        <end position="1206"/>
    </location>
</feature>
<feature type="region of interest" description="Disordered" evidence="11">
    <location>
        <begin position="137"/>
        <end position="203"/>
    </location>
</feature>
<dbReference type="InterPro" id="IPR044492">
    <property type="entry name" value="P_typ_ATPase_HD_dom"/>
</dbReference>
<evidence type="ECO:0000256" key="2">
    <source>
        <dbReference type="ARBA" id="ARBA00006024"/>
    </source>
</evidence>
<dbReference type="CDD" id="cd00371">
    <property type="entry name" value="HMA"/>
    <property type="match status" value="4"/>
</dbReference>
<dbReference type="GO" id="GO:0016887">
    <property type="term" value="F:ATP hydrolysis activity"/>
    <property type="evidence" value="ECO:0007669"/>
    <property type="project" value="InterPro"/>
</dbReference>
<dbReference type="PRINTS" id="PR00119">
    <property type="entry name" value="CATATPASE"/>
</dbReference>
<dbReference type="InterPro" id="IPR001757">
    <property type="entry name" value="P_typ_ATPase"/>
</dbReference>
<proteinExistence type="inferred from homology"/>
<organism evidence="13 14">
    <name type="scientific">Aspergillus taichungensis</name>
    <dbReference type="NCBI Taxonomy" id="482145"/>
    <lineage>
        <taxon>Eukaryota</taxon>
        <taxon>Fungi</taxon>
        <taxon>Dikarya</taxon>
        <taxon>Ascomycota</taxon>
        <taxon>Pezizomycotina</taxon>
        <taxon>Eurotiomycetes</taxon>
        <taxon>Eurotiomycetidae</taxon>
        <taxon>Eurotiales</taxon>
        <taxon>Aspergillaceae</taxon>
        <taxon>Aspergillus</taxon>
        <taxon>Aspergillus subgen. Circumdati</taxon>
    </lineage>
</organism>
<sequence length="1268" mass="136237">MPAPAEQGTKCLRSIFFVSNVHCSSCVAYISEVLDEIPGLIELDVSIFTHEVRAVHTVDTKPADLATALIQAAFEVHHVTTYDLQGTIVSDMDTESWLPRDSILFSPQSNPQPVANESAQRHAENCDACRKEELEVASTDPAALERNVGRSRAQPGCRRTEEERESLSDTEPLAPHASVVASAEDSVTTHVTSSSQSPKDHGKFRARVSIGGMSCASCVNSITEEVKHLDFVLDVTVNLLTNSATLLYRGPQENINKVVEQIDDIGFEASVDEVNPEDMAPSSDQRASPTFVAELAINGMTCGSCVGAVTRGLQELPFVTDVSINLLTHGGRVEFKGRENLDAVKEKVEDLGYDVSVNSVSPTAAIADETETRSIAIHIDGMFCHHCPERVYKALEKLPEVSVDPGLSVKNPILKVTYTPHAPSFTIREIVQTAEKAHDSFVATVYHPPSIEDRSRAMQRQAKSRLLARFLFVLLVVIPTFVIGIVFMTLVSPENKTRKYLEQPIWAGNVSRQEWALLIMATPVMLYGADLFHVRAIKEIYSLWRPGSRVPVLRRFYRFGSMNLLISAGTTVAYVSSLAVLIMDAVAGTSSDAHSANYFDSVVFLTFFILAGRLIEAYSKAKTGDAVAALGQLRPSEALLVTGTEPSNAGGSEIQRISYDLLEIGDVVSIPHGASPPADGIVVGPGSYQFDESSLTGESRPVSKKTGDAVYTGSVNVGQPVKIKVSALGAASMLDQIIAVVREGQSRRAPLERFADLLTSHFVPVITLIAILTFIIWLALGLSGALPADYLDDARGGWTFWSLEFAIAVFVVACPCGLALAAPTALFVGGGLAAKQGILAKGGGEAFQEASNLDAIVFDKTGTLTEGGSLKVSDHESLVTSPEQIQVAWALARKLEESSNHPIARAISELCGEKLGDGVSISNAAIEEISGQGMKGNFTISFSTSQSQTATTAQYEAAIGNQRLLENIVSLSEDDTLNLYKALSKYQAAGKSTATLSLRQTPPTTKSTEPTPPFTPALIFAISDTIRAEAAQVISELQNNRKVATYMCTGDNETTAKAVASMIGIPPRNIIANVTPAGKADFVRRIQDGLLPPSSPNNTNTLTPSEIENQRSSKSHKRPVVAFVGDGVNDSPALAASDVSIAMASGSDVAMNSADFILLNSELDSILNLVVLSRRVFNRVRVNFAWALVYNMALIPVAAGVFYPIVSGHKHRMLGDGRMVDVNMHWRLGPVWAALAMALSSISVVCSSLALGIDWGTVRRVFKLGKRG</sequence>
<dbReference type="GO" id="GO:0016020">
    <property type="term" value="C:membrane"/>
    <property type="evidence" value="ECO:0007669"/>
    <property type="project" value="UniProtKB-SubCell"/>
</dbReference>
<dbReference type="SUPFAM" id="SSF55008">
    <property type="entry name" value="HMA, heavy metal-associated domain"/>
    <property type="match status" value="4"/>
</dbReference>
<dbReference type="InterPro" id="IPR006121">
    <property type="entry name" value="HMA_dom"/>
</dbReference>
<dbReference type="InterPro" id="IPR059000">
    <property type="entry name" value="ATPase_P-type_domA"/>
</dbReference>
<dbReference type="PANTHER" id="PTHR43520">
    <property type="entry name" value="ATP7, ISOFORM B"/>
    <property type="match status" value="1"/>
</dbReference>
<dbReference type="Pfam" id="PF00122">
    <property type="entry name" value="E1-E2_ATPase"/>
    <property type="match status" value="1"/>
</dbReference>
<evidence type="ECO:0000256" key="9">
    <source>
        <dbReference type="ARBA" id="ARBA00023136"/>
    </source>
</evidence>
<feature type="compositionally biased region" description="Basic and acidic residues" evidence="11">
    <location>
        <begin position="158"/>
        <end position="167"/>
    </location>
</feature>
<keyword evidence="3 10" id="KW-0812">Transmembrane</keyword>
<reference evidence="14" key="1">
    <citation type="submission" date="2017-12" db="EMBL/GenBank/DDBJ databases">
        <authorList>
            <consortium name="DOE Joint Genome Institute"/>
            <person name="Mondo S.J."/>
            <person name="Kjaerbolling I."/>
            <person name="Vesth T.C."/>
            <person name="Frisvad J.C."/>
            <person name="Nybo J.L."/>
            <person name="Theobald S."/>
            <person name="Kuo A."/>
            <person name="Bowyer P."/>
            <person name="Matsuda Y."/>
            <person name="Lyhne E.K."/>
            <person name="Kogle M.E."/>
            <person name="Clum A."/>
            <person name="Lipzen A."/>
            <person name="Salamov A."/>
            <person name="Ngan C.Y."/>
            <person name="Daum C."/>
            <person name="Chiniquy J."/>
            <person name="Barry K."/>
            <person name="LaButti K."/>
            <person name="Haridas S."/>
            <person name="Simmons B.A."/>
            <person name="Magnuson J.K."/>
            <person name="Mortensen U.H."/>
            <person name="Larsen T.O."/>
            <person name="Grigoriev I.V."/>
            <person name="Baker S.E."/>
            <person name="Andersen M.R."/>
            <person name="Nordberg H.P."/>
            <person name="Cantor M.N."/>
            <person name="Hua S.X."/>
        </authorList>
    </citation>
    <scope>NUCLEOTIDE SEQUENCE [LARGE SCALE GENOMIC DNA]</scope>
    <source>
        <strain evidence="14">IBT 19404</strain>
    </source>
</reference>
<feature type="transmembrane region" description="Helical" evidence="10">
    <location>
        <begin position="595"/>
        <end position="615"/>
    </location>
</feature>
<dbReference type="SFLD" id="SFLDF00027">
    <property type="entry name" value="p-type_atpase"/>
    <property type="match status" value="1"/>
</dbReference>
<dbReference type="InterPro" id="IPR023298">
    <property type="entry name" value="ATPase_P-typ_TM_dom_sf"/>
</dbReference>
<feature type="transmembrane region" description="Helical" evidence="10">
    <location>
        <begin position="800"/>
        <end position="828"/>
    </location>
</feature>
<feature type="transmembrane region" description="Helical" evidence="10">
    <location>
        <begin position="757"/>
        <end position="780"/>
    </location>
</feature>
<feature type="domain" description="HMA" evidence="12">
    <location>
        <begin position="204"/>
        <end position="270"/>
    </location>
</feature>
<dbReference type="PRINTS" id="PR00120">
    <property type="entry name" value="HATPASE"/>
</dbReference>
<keyword evidence="4 10" id="KW-0479">Metal-binding</keyword>
<protein>
    <submittedName>
        <fullName evidence="13">Heavy metal translocatin</fullName>
    </submittedName>
</protein>
<evidence type="ECO:0000256" key="6">
    <source>
        <dbReference type="ARBA" id="ARBA00022840"/>
    </source>
</evidence>
<dbReference type="Gene3D" id="2.70.150.10">
    <property type="entry name" value="Calcium-transporting ATPase, cytoplasmic transduction domain A"/>
    <property type="match status" value="1"/>
</dbReference>
<keyword evidence="9 10" id="KW-0472">Membrane</keyword>
<keyword evidence="14" id="KW-1185">Reference proteome</keyword>
<dbReference type="InterPro" id="IPR018303">
    <property type="entry name" value="ATPase_P-typ_P_site"/>
</dbReference>
<dbReference type="InterPro" id="IPR027256">
    <property type="entry name" value="P-typ_ATPase_IB"/>
</dbReference>
<dbReference type="Proteomes" id="UP000235023">
    <property type="component" value="Unassembled WGS sequence"/>
</dbReference>
<comment type="subcellular location">
    <subcellularLocation>
        <location evidence="1">Membrane</location>
        <topology evidence="1">Multi-pass membrane protein</topology>
    </subcellularLocation>
</comment>
<dbReference type="GO" id="GO:0043682">
    <property type="term" value="F:P-type divalent copper transporter activity"/>
    <property type="evidence" value="ECO:0007669"/>
    <property type="project" value="TreeGrafter"/>
</dbReference>
<feature type="domain" description="HMA" evidence="12">
    <location>
        <begin position="291"/>
        <end position="356"/>
    </location>
</feature>
<keyword evidence="6 10" id="KW-0067">ATP-binding</keyword>
<dbReference type="NCBIfam" id="TIGR01525">
    <property type="entry name" value="ATPase-IB_hvy"/>
    <property type="match status" value="1"/>
</dbReference>
<dbReference type="InterPro" id="IPR008250">
    <property type="entry name" value="ATPase_P-typ_transduc_dom_A_sf"/>
</dbReference>
<feature type="transmembrane region" description="Helical" evidence="10">
    <location>
        <begin position="556"/>
        <end position="583"/>
    </location>
</feature>
<keyword evidence="8 10" id="KW-1133">Transmembrane helix</keyword>
<accession>A0A2J5HH43</accession>
<evidence type="ECO:0000313" key="14">
    <source>
        <dbReference type="Proteomes" id="UP000235023"/>
    </source>
</evidence>
<dbReference type="GO" id="GO:0005524">
    <property type="term" value="F:ATP binding"/>
    <property type="evidence" value="ECO:0007669"/>
    <property type="project" value="UniProtKB-UniRule"/>
</dbReference>
<feature type="region of interest" description="Disordered" evidence="11">
    <location>
        <begin position="1088"/>
        <end position="1116"/>
    </location>
</feature>
<keyword evidence="7" id="KW-1278">Translocase</keyword>
<dbReference type="EMBL" id="KZ559622">
    <property type="protein sequence ID" value="PLN76295.1"/>
    <property type="molecule type" value="Genomic_DNA"/>
</dbReference>
<dbReference type="GO" id="GO:0005507">
    <property type="term" value="F:copper ion binding"/>
    <property type="evidence" value="ECO:0007669"/>
    <property type="project" value="TreeGrafter"/>
</dbReference>
<dbReference type="SUPFAM" id="SSF81660">
    <property type="entry name" value="Metal cation-transporting ATPase, ATP-binding domain N"/>
    <property type="match status" value="1"/>
</dbReference>
<dbReference type="FunFam" id="3.30.70.100:FF:000001">
    <property type="entry name" value="ATPase copper transporting beta"/>
    <property type="match status" value="2"/>
</dbReference>
<evidence type="ECO:0000256" key="4">
    <source>
        <dbReference type="ARBA" id="ARBA00022723"/>
    </source>
</evidence>
<comment type="similarity">
    <text evidence="2 10">Belongs to the cation transport ATPase (P-type) (TC 3.A.3) family. Type IB subfamily.</text>
</comment>
<dbReference type="Pfam" id="PF00403">
    <property type="entry name" value="HMA"/>
    <property type="match status" value="3"/>
</dbReference>
<dbReference type="PROSITE" id="PS00154">
    <property type="entry name" value="ATPASE_E1_E2"/>
    <property type="match status" value="1"/>
</dbReference>
<dbReference type="InterPro" id="IPR023214">
    <property type="entry name" value="HAD_sf"/>
</dbReference>
<dbReference type="SFLD" id="SFLDG00002">
    <property type="entry name" value="C1.7:_P-type_atpase_like"/>
    <property type="match status" value="1"/>
</dbReference>
<keyword evidence="5 10" id="KW-0547">Nucleotide-binding</keyword>
<evidence type="ECO:0000256" key="11">
    <source>
        <dbReference type="SAM" id="MobiDB-lite"/>
    </source>
</evidence>
<dbReference type="InterPro" id="IPR023299">
    <property type="entry name" value="ATPase_P-typ_cyto_dom_N"/>
</dbReference>
<dbReference type="SUPFAM" id="SSF56784">
    <property type="entry name" value="HAD-like"/>
    <property type="match status" value="1"/>
</dbReference>
<evidence type="ECO:0000256" key="1">
    <source>
        <dbReference type="ARBA" id="ARBA00004141"/>
    </source>
</evidence>
<feature type="transmembrane region" description="Helical" evidence="10">
    <location>
        <begin position="1231"/>
        <end position="1253"/>
    </location>
</feature>
<dbReference type="AlphaFoldDB" id="A0A2J5HH43"/>
<dbReference type="InterPro" id="IPR036412">
    <property type="entry name" value="HAD-like_sf"/>
</dbReference>
<dbReference type="FunFam" id="2.70.150.10:FF:000068">
    <property type="entry name" value="Copper resistance-associated P-type ATPase"/>
    <property type="match status" value="1"/>
</dbReference>
<dbReference type="PANTHER" id="PTHR43520:SF32">
    <property type="entry name" value="COPPER RESISTANCE P-TYPE ATPASE (EUROFUNG)"/>
    <property type="match status" value="1"/>
</dbReference>
<evidence type="ECO:0000259" key="12">
    <source>
        <dbReference type="PROSITE" id="PS50846"/>
    </source>
</evidence>